<protein>
    <recommendedName>
        <fullName evidence="10">Palmitoyltransferase</fullName>
        <ecNumber evidence="10">2.3.1.225</ecNumber>
    </recommendedName>
</protein>
<dbReference type="Pfam" id="PF01529">
    <property type="entry name" value="DHHC"/>
    <property type="match status" value="1"/>
</dbReference>
<dbReference type="GO" id="GO:0006612">
    <property type="term" value="P:protein targeting to membrane"/>
    <property type="evidence" value="ECO:0007669"/>
    <property type="project" value="TreeGrafter"/>
</dbReference>
<sequence length="117" mass="13025">KWCPSCLTYRPPRSSHCRVCDCCIDGIDHHCTYLNTCVGARNYLSFIIFLTTCVFNLLLIIGTSLWKILHFGPNNISANGLNFAVLLFSGGLLIPIASLFSYHVFLTCSGLTTVEYI</sequence>
<gene>
    <name evidence="12" type="ORF">CROQUDRAFT_9871</name>
</gene>
<evidence type="ECO:0000256" key="6">
    <source>
        <dbReference type="ARBA" id="ARBA00023139"/>
    </source>
</evidence>
<keyword evidence="3 10" id="KW-0812">Transmembrane</keyword>
<evidence type="ECO:0000256" key="10">
    <source>
        <dbReference type="RuleBase" id="RU079119"/>
    </source>
</evidence>
<comment type="caution">
    <text evidence="12">The sequence shown here is derived from an EMBL/GenBank/DDBJ whole genome shotgun (WGS) entry which is preliminary data.</text>
</comment>
<evidence type="ECO:0000256" key="7">
    <source>
        <dbReference type="ARBA" id="ARBA00023288"/>
    </source>
</evidence>
<dbReference type="EC" id="2.3.1.225" evidence="10"/>
<feature type="non-terminal residue" evidence="12">
    <location>
        <position position="117"/>
    </location>
</feature>
<feature type="domain" description="Palmitoyltransferase DHHC" evidence="11">
    <location>
        <begin position="1"/>
        <end position="117"/>
    </location>
</feature>
<evidence type="ECO:0000259" key="11">
    <source>
        <dbReference type="Pfam" id="PF01529"/>
    </source>
</evidence>
<dbReference type="InterPro" id="IPR001594">
    <property type="entry name" value="Palmitoyltrfase_DHHC"/>
</dbReference>
<evidence type="ECO:0000313" key="13">
    <source>
        <dbReference type="Proteomes" id="UP000886653"/>
    </source>
</evidence>
<reference evidence="12" key="1">
    <citation type="submission" date="2013-11" db="EMBL/GenBank/DDBJ databases">
        <title>Genome sequence of the fusiform rust pathogen reveals effectors for host alternation and coevolution with pine.</title>
        <authorList>
            <consortium name="DOE Joint Genome Institute"/>
            <person name="Smith K."/>
            <person name="Pendleton A."/>
            <person name="Kubisiak T."/>
            <person name="Anderson C."/>
            <person name="Salamov A."/>
            <person name="Aerts A."/>
            <person name="Riley R."/>
            <person name="Clum A."/>
            <person name="Lindquist E."/>
            <person name="Ence D."/>
            <person name="Campbell M."/>
            <person name="Kronenberg Z."/>
            <person name="Feau N."/>
            <person name="Dhillon B."/>
            <person name="Hamelin R."/>
            <person name="Burleigh J."/>
            <person name="Smith J."/>
            <person name="Yandell M."/>
            <person name="Nelson C."/>
            <person name="Grigoriev I."/>
            <person name="Davis J."/>
        </authorList>
    </citation>
    <scope>NUCLEOTIDE SEQUENCE</scope>
    <source>
        <strain evidence="12">G11</strain>
    </source>
</reference>
<comment type="domain">
    <text evidence="10">The DHHC domain is required for palmitoyltransferase activity.</text>
</comment>
<feature type="transmembrane region" description="Helical" evidence="10">
    <location>
        <begin position="43"/>
        <end position="69"/>
    </location>
</feature>
<evidence type="ECO:0000256" key="3">
    <source>
        <dbReference type="ARBA" id="ARBA00022692"/>
    </source>
</evidence>
<dbReference type="PANTHER" id="PTHR22883:SF488">
    <property type="entry name" value="PALMITOYLTRANSFERASE"/>
    <property type="match status" value="1"/>
</dbReference>
<dbReference type="PANTHER" id="PTHR22883">
    <property type="entry name" value="ZINC FINGER DHHC DOMAIN CONTAINING PROTEIN"/>
    <property type="match status" value="1"/>
</dbReference>
<keyword evidence="6" id="KW-0564">Palmitate</keyword>
<keyword evidence="13" id="KW-1185">Reference proteome</keyword>
<keyword evidence="8 10" id="KW-0012">Acyltransferase</keyword>
<dbReference type="InterPro" id="IPR039859">
    <property type="entry name" value="PFA4/ZDH16/20/ERF2-like"/>
</dbReference>
<dbReference type="Proteomes" id="UP000886653">
    <property type="component" value="Unassembled WGS sequence"/>
</dbReference>
<dbReference type="GO" id="GO:0005794">
    <property type="term" value="C:Golgi apparatus"/>
    <property type="evidence" value="ECO:0007669"/>
    <property type="project" value="TreeGrafter"/>
</dbReference>
<evidence type="ECO:0000256" key="4">
    <source>
        <dbReference type="ARBA" id="ARBA00022989"/>
    </source>
</evidence>
<feature type="transmembrane region" description="Helical" evidence="10">
    <location>
        <begin position="81"/>
        <end position="105"/>
    </location>
</feature>
<dbReference type="PROSITE" id="PS50216">
    <property type="entry name" value="DHHC"/>
    <property type="match status" value="1"/>
</dbReference>
<keyword evidence="5 10" id="KW-0472">Membrane</keyword>
<dbReference type="GO" id="GO:0019706">
    <property type="term" value="F:protein-cysteine S-palmitoyltransferase activity"/>
    <property type="evidence" value="ECO:0007669"/>
    <property type="project" value="UniProtKB-EC"/>
</dbReference>
<evidence type="ECO:0000313" key="12">
    <source>
        <dbReference type="EMBL" id="KAG0147501.1"/>
    </source>
</evidence>
<evidence type="ECO:0000256" key="8">
    <source>
        <dbReference type="ARBA" id="ARBA00023315"/>
    </source>
</evidence>
<keyword evidence="4 10" id="KW-1133">Transmembrane helix</keyword>
<proteinExistence type="inferred from homology"/>
<organism evidence="12 13">
    <name type="scientific">Cronartium quercuum f. sp. fusiforme G11</name>
    <dbReference type="NCBI Taxonomy" id="708437"/>
    <lineage>
        <taxon>Eukaryota</taxon>
        <taxon>Fungi</taxon>
        <taxon>Dikarya</taxon>
        <taxon>Basidiomycota</taxon>
        <taxon>Pucciniomycotina</taxon>
        <taxon>Pucciniomycetes</taxon>
        <taxon>Pucciniales</taxon>
        <taxon>Coleosporiaceae</taxon>
        <taxon>Cronartium</taxon>
    </lineage>
</organism>
<dbReference type="AlphaFoldDB" id="A0A9P6TCL7"/>
<evidence type="ECO:0000256" key="9">
    <source>
        <dbReference type="ARBA" id="ARBA00048048"/>
    </source>
</evidence>
<evidence type="ECO:0000256" key="2">
    <source>
        <dbReference type="ARBA" id="ARBA00022679"/>
    </source>
</evidence>
<dbReference type="EMBL" id="MU167247">
    <property type="protein sequence ID" value="KAG0147501.1"/>
    <property type="molecule type" value="Genomic_DNA"/>
</dbReference>
<dbReference type="GO" id="GO:0005783">
    <property type="term" value="C:endoplasmic reticulum"/>
    <property type="evidence" value="ECO:0007669"/>
    <property type="project" value="TreeGrafter"/>
</dbReference>
<keyword evidence="2 10" id="KW-0808">Transferase</keyword>
<evidence type="ECO:0000256" key="1">
    <source>
        <dbReference type="ARBA" id="ARBA00004141"/>
    </source>
</evidence>
<keyword evidence="7" id="KW-0449">Lipoprotein</keyword>
<comment type="catalytic activity">
    <reaction evidence="9 10">
        <text>L-cysteinyl-[protein] + hexadecanoyl-CoA = S-hexadecanoyl-L-cysteinyl-[protein] + CoA</text>
        <dbReference type="Rhea" id="RHEA:36683"/>
        <dbReference type="Rhea" id="RHEA-COMP:10131"/>
        <dbReference type="Rhea" id="RHEA-COMP:11032"/>
        <dbReference type="ChEBI" id="CHEBI:29950"/>
        <dbReference type="ChEBI" id="CHEBI:57287"/>
        <dbReference type="ChEBI" id="CHEBI:57379"/>
        <dbReference type="ChEBI" id="CHEBI:74151"/>
        <dbReference type="EC" id="2.3.1.225"/>
    </reaction>
</comment>
<accession>A0A9P6TCL7</accession>
<dbReference type="GO" id="GO:0016020">
    <property type="term" value="C:membrane"/>
    <property type="evidence" value="ECO:0007669"/>
    <property type="project" value="UniProtKB-SubCell"/>
</dbReference>
<comment type="subcellular location">
    <subcellularLocation>
        <location evidence="1">Membrane</location>
        <topology evidence="1">Multi-pass membrane protein</topology>
    </subcellularLocation>
</comment>
<dbReference type="OrthoDB" id="2507193at2759"/>
<evidence type="ECO:0000256" key="5">
    <source>
        <dbReference type="ARBA" id="ARBA00023136"/>
    </source>
</evidence>
<comment type="similarity">
    <text evidence="10">Belongs to the DHHC palmitoyltransferase family.</text>
</comment>
<name>A0A9P6TCL7_9BASI</name>
<feature type="non-terminal residue" evidence="12">
    <location>
        <position position="1"/>
    </location>
</feature>